<protein>
    <submittedName>
        <fullName evidence="2">Putative cpij010049 tubulin alpha chain</fullName>
    </submittedName>
</protein>
<name>A0A1Q3FSX1_CULTA</name>
<evidence type="ECO:0000256" key="1">
    <source>
        <dbReference type="SAM" id="SignalP"/>
    </source>
</evidence>
<dbReference type="InterPro" id="IPR035810">
    <property type="entry name" value="PEBP_euk"/>
</dbReference>
<dbReference type="InterPro" id="IPR008914">
    <property type="entry name" value="PEBP"/>
</dbReference>
<dbReference type="PANTHER" id="PTHR11362">
    <property type="entry name" value="PHOSPHATIDYLETHANOLAMINE-BINDING PROTEIN"/>
    <property type="match status" value="1"/>
</dbReference>
<evidence type="ECO:0000313" key="2">
    <source>
        <dbReference type="EMBL" id="JAV30694.1"/>
    </source>
</evidence>
<feature type="signal peptide" evidence="1">
    <location>
        <begin position="1"/>
        <end position="18"/>
    </location>
</feature>
<dbReference type="PANTHER" id="PTHR11362:SF82">
    <property type="entry name" value="PHOSPHATIDYLETHANOLAMINE-BINDING PROTEIN 4"/>
    <property type="match status" value="1"/>
</dbReference>
<keyword evidence="1" id="KW-0732">Signal</keyword>
<dbReference type="Pfam" id="PF01161">
    <property type="entry name" value="PBP"/>
    <property type="match status" value="1"/>
</dbReference>
<reference evidence="2" key="1">
    <citation type="submission" date="2017-01" db="EMBL/GenBank/DDBJ databases">
        <title>A deep insight into the sialotranscriptome of adult male and female Cluex tarsalis mosquitoes.</title>
        <authorList>
            <person name="Ribeiro J.M."/>
            <person name="Moreira F."/>
            <person name="Bernard K.A."/>
            <person name="Calvo E."/>
        </authorList>
    </citation>
    <scope>NUCLEOTIDE SEQUENCE</scope>
    <source>
        <strain evidence="2">Kern County</strain>
        <tissue evidence="2">Salivary glands</tissue>
    </source>
</reference>
<dbReference type="AlphaFoldDB" id="A0A1Q3FSX1"/>
<accession>A0A1Q3FSX1</accession>
<proteinExistence type="predicted"/>
<dbReference type="EMBL" id="GFDL01004351">
    <property type="protein sequence ID" value="JAV30694.1"/>
    <property type="molecule type" value="Transcribed_RNA"/>
</dbReference>
<sequence>MATLNLLLPVTFLALAQALCTKSVSPDLLDPCGFSALTVSVAPSSWVLSRQNCGQPIAVEMFESPPVVYFDYGSPEKLYTVVFVDLDGGPTEDKVFLHWIVANVAESTLLQGMTSTDGDTVMDYLAPVAARYEHRFGFYLYEQVYGTSYPVMPNSREEFDLGAWIGSQQPEGALCGPVASTGFSA</sequence>
<dbReference type="CDD" id="cd00866">
    <property type="entry name" value="PEBP_euk"/>
    <property type="match status" value="1"/>
</dbReference>
<dbReference type="InterPro" id="IPR036610">
    <property type="entry name" value="PEBP-like_sf"/>
</dbReference>
<dbReference type="Gene3D" id="3.90.280.10">
    <property type="entry name" value="PEBP-like"/>
    <property type="match status" value="1"/>
</dbReference>
<organism evidence="2">
    <name type="scientific">Culex tarsalis</name>
    <name type="common">Encephalitis mosquito</name>
    <dbReference type="NCBI Taxonomy" id="7177"/>
    <lineage>
        <taxon>Eukaryota</taxon>
        <taxon>Metazoa</taxon>
        <taxon>Ecdysozoa</taxon>
        <taxon>Arthropoda</taxon>
        <taxon>Hexapoda</taxon>
        <taxon>Insecta</taxon>
        <taxon>Pterygota</taxon>
        <taxon>Neoptera</taxon>
        <taxon>Endopterygota</taxon>
        <taxon>Diptera</taxon>
        <taxon>Nematocera</taxon>
        <taxon>Culicoidea</taxon>
        <taxon>Culicidae</taxon>
        <taxon>Culicinae</taxon>
        <taxon>Culicini</taxon>
        <taxon>Culex</taxon>
        <taxon>Culex</taxon>
    </lineage>
</organism>
<dbReference type="SUPFAM" id="SSF49777">
    <property type="entry name" value="PEBP-like"/>
    <property type="match status" value="1"/>
</dbReference>
<feature type="chain" id="PRO_5013361001" evidence="1">
    <location>
        <begin position="19"/>
        <end position="185"/>
    </location>
</feature>